<evidence type="ECO:0000256" key="7">
    <source>
        <dbReference type="ARBA" id="ARBA00023136"/>
    </source>
</evidence>
<comment type="similarity">
    <text evidence="2">Belongs to the BCCT transporter (TC 2.A.15) family.</text>
</comment>
<evidence type="ECO:0000256" key="3">
    <source>
        <dbReference type="ARBA" id="ARBA00022448"/>
    </source>
</evidence>
<dbReference type="STRING" id="195064.SAMN05421721_11526"/>
<feature type="transmembrane region" description="Helical" evidence="8">
    <location>
        <begin position="465"/>
        <end position="484"/>
    </location>
</feature>
<reference evidence="9 10" key="1">
    <citation type="submission" date="2016-10" db="EMBL/GenBank/DDBJ databases">
        <authorList>
            <person name="de Groot N.N."/>
        </authorList>
    </citation>
    <scope>NUCLEOTIDE SEQUENCE [LARGE SCALE GENOMIC DNA]</scope>
    <source>
        <strain evidence="9 10">DSM 4180</strain>
    </source>
</reference>
<dbReference type="RefSeq" id="WP_090486670.1">
    <property type="nucleotide sequence ID" value="NZ_FOUO01000015.1"/>
</dbReference>
<dbReference type="PROSITE" id="PS01303">
    <property type="entry name" value="BCCT"/>
    <property type="match status" value="1"/>
</dbReference>
<evidence type="ECO:0000313" key="10">
    <source>
        <dbReference type="Proteomes" id="UP000199556"/>
    </source>
</evidence>
<dbReference type="PANTHER" id="PTHR30047">
    <property type="entry name" value="HIGH-AFFINITY CHOLINE TRANSPORT PROTEIN-RELATED"/>
    <property type="match status" value="1"/>
</dbReference>
<dbReference type="GO" id="GO:0005886">
    <property type="term" value="C:plasma membrane"/>
    <property type="evidence" value="ECO:0007669"/>
    <property type="project" value="UniProtKB-SubCell"/>
</dbReference>
<proteinExistence type="inferred from homology"/>
<keyword evidence="7 8" id="KW-0472">Membrane</keyword>
<dbReference type="OrthoDB" id="9775735at2"/>
<feature type="transmembrane region" description="Helical" evidence="8">
    <location>
        <begin position="490"/>
        <end position="509"/>
    </location>
</feature>
<evidence type="ECO:0000256" key="1">
    <source>
        <dbReference type="ARBA" id="ARBA00004651"/>
    </source>
</evidence>
<name>A0A1I4SCR9_ECTMO</name>
<feature type="transmembrane region" description="Helical" evidence="8">
    <location>
        <begin position="195"/>
        <end position="218"/>
    </location>
</feature>
<evidence type="ECO:0000256" key="5">
    <source>
        <dbReference type="ARBA" id="ARBA00022692"/>
    </source>
</evidence>
<gene>
    <name evidence="9" type="ORF">SAMN05421721_11526</name>
</gene>
<feature type="transmembrane region" description="Helical" evidence="8">
    <location>
        <begin position="157"/>
        <end position="174"/>
    </location>
</feature>
<evidence type="ECO:0000256" key="6">
    <source>
        <dbReference type="ARBA" id="ARBA00022989"/>
    </source>
</evidence>
<feature type="transmembrane region" description="Helical" evidence="8">
    <location>
        <begin position="355"/>
        <end position="375"/>
    </location>
</feature>
<dbReference type="InterPro" id="IPR018093">
    <property type="entry name" value="BCCT_CS"/>
</dbReference>
<dbReference type="Proteomes" id="UP000199556">
    <property type="component" value="Unassembled WGS sequence"/>
</dbReference>
<feature type="transmembrane region" description="Helical" evidence="8">
    <location>
        <begin position="271"/>
        <end position="295"/>
    </location>
</feature>
<feature type="transmembrane region" description="Helical" evidence="8">
    <location>
        <begin position="413"/>
        <end position="438"/>
    </location>
</feature>
<accession>A0A1I4SCR9</accession>
<feature type="transmembrane region" description="Helical" evidence="8">
    <location>
        <begin position="21"/>
        <end position="41"/>
    </location>
</feature>
<dbReference type="NCBIfam" id="TIGR00842">
    <property type="entry name" value="bcct"/>
    <property type="match status" value="1"/>
</dbReference>
<keyword evidence="4" id="KW-1003">Cell membrane</keyword>
<feature type="transmembrane region" description="Helical" evidence="8">
    <location>
        <begin position="238"/>
        <end position="259"/>
    </location>
</feature>
<keyword evidence="5 8" id="KW-0812">Transmembrane</keyword>
<dbReference type="EMBL" id="FOUO01000015">
    <property type="protein sequence ID" value="SFM62121.1"/>
    <property type="molecule type" value="Genomic_DNA"/>
</dbReference>
<dbReference type="Pfam" id="PF02028">
    <property type="entry name" value="BCCT"/>
    <property type="match status" value="1"/>
</dbReference>
<keyword evidence="3" id="KW-0813">Transport</keyword>
<protein>
    <submittedName>
        <fullName evidence="9">Choline/glycine/proline betaine transport protein</fullName>
    </submittedName>
</protein>
<evidence type="ECO:0000313" key="9">
    <source>
        <dbReference type="EMBL" id="SFM62121.1"/>
    </source>
</evidence>
<keyword evidence="10" id="KW-1185">Reference proteome</keyword>
<dbReference type="InterPro" id="IPR000060">
    <property type="entry name" value="BCCT_transptr"/>
</dbReference>
<evidence type="ECO:0000256" key="8">
    <source>
        <dbReference type="SAM" id="Phobius"/>
    </source>
</evidence>
<dbReference type="AlphaFoldDB" id="A0A1I4SCR9"/>
<dbReference type="PANTHER" id="PTHR30047:SF7">
    <property type="entry name" value="HIGH-AFFINITY CHOLINE TRANSPORT PROTEIN"/>
    <property type="match status" value="1"/>
</dbReference>
<comment type="subcellular location">
    <subcellularLocation>
        <location evidence="1">Cell membrane</location>
        <topology evidence="1">Multi-pass membrane protein</topology>
    </subcellularLocation>
</comment>
<feature type="transmembrane region" description="Helical" evidence="8">
    <location>
        <begin position="99"/>
        <end position="120"/>
    </location>
</feature>
<evidence type="ECO:0000256" key="2">
    <source>
        <dbReference type="ARBA" id="ARBA00005658"/>
    </source>
</evidence>
<feature type="transmembrane region" description="Helical" evidence="8">
    <location>
        <begin position="326"/>
        <end position="343"/>
    </location>
</feature>
<feature type="transmembrane region" description="Helical" evidence="8">
    <location>
        <begin position="61"/>
        <end position="79"/>
    </location>
</feature>
<evidence type="ECO:0000256" key="4">
    <source>
        <dbReference type="ARBA" id="ARBA00022475"/>
    </source>
</evidence>
<organism evidence="9 10">
    <name type="scientific">Ectothiorhodospira mobilis</name>
    <dbReference type="NCBI Taxonomy" id="195064"/>
    <lineage>
        <taxon>Bacteria</taxon>
        <taxon>Pseudomonadati</taxon>
        <taxon>Pseudomonadota</taxon>
        <taxon>Gammaproteobacteria</taxon>
        <taxon>Chromatiales</taxon>
        <taxon>Ectothiorhodospiraceae</taxon>
        <taxon>Ectothiorhodospira</taxon>
    </lineage>
</organism>
<sequence length="522" mass="56773">MKIKNWTYERNGNKILDLNPVVFVASAVIILGFVAASFIWLDVMAEAFNATQAWIANTTGWFFVLAINLILFYVIYLGLSRYGRLRLGGEDARPDFSLLGWFSMLFSAGMGIGLLFYAVAEPMYHLLTPPHGAEPGSLMAYKDAMRTTFLHWGLHPWGVYALVGIALAFFAFNLKQPLSIRSIFYPVLGDRIYGPLGHFIDIIATVATLFGVATSLGLGVSQVNGGLNHLFGIPENALIQVVLIALITAMATASVVAGLNHGIRRLSEINMIGAALLLTMVLLVGPTLFILNGFVENVGLYLNDFFYLAFWNETYSAGDWQNAWTVFYWGWWIAWSPFVGMFIARVSRGRTIRQFVAGVLLVPTLATFVWLSIFGDAAMYFELFKDGGIAQAVQENLTTSLFVFLETLPATTFTGGIVTLLATVSGILATLIIVTFFVTSSDSGSLVIDMITAGGKADPPVAQRVFWAVTEGVVAAALLVAGGLSALQTAAIATGLPFAILLVFLVWSLHRGLSRHYANGKV</sequence>
<dbReference type="GO" id="GO:0022857">
    <property type="term" value="F:transmembrane transporter activity"/>
    <property type="evidence" value="ECO:0007669"/>
    <property type="project" value="InterPro"/>
</dbReference>
<keyword evidence="6 8" id="KW-1133">Transmembrane helix</keyword>